<feature type="compositionally biased region" description="Basic and acidic residues" evidence="1">
    <location>
        <begin position="7"/>
        <end position="22"/>
    </location>
</feature>
<accession>X0W1Y9</accession>
<sequence>MVLSAEQQRKKEQAERRHEDLARQLAARGGTKTIFVGGRTFRASGGVIISETSSAQAEAERKRIADEQARQEAERRAREEAERRAREVREAAARLVKKEALKKIRDDAIRKKFSIIKR</sequence>
<name>X0W1Y9_9ZZZZ</name>
<dbReference type="AlphaFoldDB" id="X0W1Y9"/>
<protein>
    <submittedName>
        <fullName evidence="2">Uncharacterized protein</fullName>
    </submittedName>
</protein>
<reference evidence="2" key="1">
    <citation type="journal article" date="2014" name="Front. Microbiol.">
        <title>High frequency of phylogenetically diverse reductive dehalogenase-homologous genes in deep subseafloor sedimentary metagenomes.</title>
        <authorList>
            <person name="Kawai M."/>
            <person name="Futagami T."/>
            <person name="Toyoda A."/>
            <person name="Takaki Y."/>
            <person name="Nishi S."/>
            <person name="Hori S."/>
            <person name="Arai W."/>
            <person name="Tsubouchi T."/>
            <person name="Morono Y."/>
            <person name="Uchiyama I."/>
            <person name="Ito T."/>
            <person name="Fujiyama A."/>
            <person name="Inagaki F."/>
            <person name="Takami H."/>
        </authorList>
    </citation>
    <scope>NUCLEOTIDE SEQUENCE</scope>
    <source>
        <strain evidence="2">Expedition CK06-06</strain>
    </source>
</reference>
<feature type="region of interest" description="Disordered" evidence="1">
    <location>
        <begin position="1"/>
        <end position="24"/>
    </location>
</feature>
<comment type="caution">
    <text evidence="2">The sequence shown here is derived from an EMBL/GenBank/DDBJ whole genome shotgun (WGS) entry which is preliminary data.</text>
</comment>
<feature type="compositionally biased region" description="Basic and acidic residues" evidence="1">
    <location>
        <begin position="58"/>
        <end position="83"/>
    </location>
</feature>
<evidence type="ECO:0000313" key="2">
    <source>
        <dbReference type="EMBL" id="GAG24819.1"/>
    </source>
</evidence>
<proteinExistence type="predicted"/>
<organism evidence="2">
    <name type="scientific">marine sediment metagenome</name>
    <dbReference type="NCBI Taxonomy" id="412755"/>
    <lineage>
        <taxon>unclassified sequences</taxon>
        <taxon>metagenomes</taxon>
        <taxon>ecological metagenomes</taxon>
    </lineage>
</organism>
<feature type="region of interest" description="Disordered" evidence="1">
    <location>
        <begin position="52"/>
        <end position="83"/>
    </location>
</feature>
<evidence type="ECO:0000256" key="1">
    <source>
        <dbReference type="SAM" id="MobiDB-lite"/>
    </source>
</evidence>
<gene>
    <name evidence="2" type="ORF">S01H1_53527</name>
</gene>
<feature type="non-terminal residue" evidence="2">
    <location>
        <position position="118"/>
    </location>
</feature>
<dbReference type="EMBL" id="BARS01034662">
    <property type="protein sequence ID" value="GAG24819.1"/>
    <property type="molecule type" value="Genomic_DNA"/>
</dbReference>